<dbReference type="Proteomes" id="UP000194127">
    <property type="component" value="Unassembled WGS sequence"/>
</dbReference>
<evidence type="ECO:0000256" key="2">
    <source>
        <dbReference type="ARBA" id="ARBA00004687"/>
    </source>
</evidence>
<dbReference type="GO" id="GO:0005789">
    <property type="term" value="C:endoplasmic reticulum membrane"/>
    <property type="evidence" value="ECO:0007669"/>
    <property type="project" value="UniProtKB-SubCell"/>
</dbReference>
<organism evidence="11 12">
    <name type="scientific">Postia placenta MAD-698-R-SB12</name>
    <dbReference type="NCBI Taxonomy" id="670580"/>
    <lineage>
        <taxon>Eukaryota</taxon>
        <taxon>Fungi</taxon>
        <taxon>Dikarya</taxon>
        <taxon>Basidiomycota</taxon>
        <taxon>Agaricomycotina</taxon>
        <taxon>Agaricomycetes</taxon>
        <taxon>Polyporales</taxon>
        <taxon>Adustoporiaceae</taxon>
        <taxon>Rhodonia</taxon>
    </lineage>
</organism>
<evidence type="ECO:0000313" key="12">
    <source>
        <dbReference type="Proteomes" id="UP000194127"/>
    </source>
</evidence>
<dbReference type="GeneID" id="36322393"/>
<dbReference type="STRING" id="670580.A0A1X6N894"/>
<proteinExistence type="inferred from homology"/>
<dbReference type="EMBL" id="KZ110593">
    <property type="protein sequence ID" value="OSX64722.1"/>
    <property type="molecule type" value="Genomic_DNA"/>
</dbReference>
<protein>
    <recommendedName>
        <fullName evidence="10">Protein PBN1</fullName>
    </recommendedName>
</protein>
<evidence type="ECO:0000256" key="9">
    <source>
        <dbReference type="ARBA" id="ARBA00023180"/>
    </source>
</evidence>
<evidence type="ECO:0000256" key="8">
    <source>
        <dbReference type="ARBA" id="ARBA00023136"/>
    </source>
</evidence>
<keyword evidence="9" id="KW-0325">Glycoprotein</keyword>
<sequence>MRVDDWPPVAHCSLHVLHVLPPDVYADPYELALRPAYSARLHPASDLELPVAAVDHADSVLILDVHAPRTAPDVLVDVPLHARYGIPAPASYHPIALPPPLGFWACPSSAHPPPPPPQLQPYLPLETASSHAISLIPSSAADERAHIVIPVGTPDHLPLVDIGTVSVMLLMFVYLVYASVSTAQRLHSDHRAKKD</sequence>
<name>A0A1X6N894_9APHY</name>
<evidence type="ECO:0000256" key="10">
    <source>
        <dbReference type="RuleBase" id="RU366056"/>
    </source>
</evidence>
<comment type="pathway">
    <text evidence="2 10">Glycolipid biosynthesis; glycosylphosphatidylinositol-anchor biosynthesis.</text>
</comment>
<keyword evidence="8 10" id="KW-0472">Membrane</keyword>
<comment type="subcellular location">
    <subcellularLocation>
        <location evidence="1 10">Endoplasmic reticulum membrane</location>
        <topology evidence="1 10">Single-pass membrane protein</topology>
    </subcellularLocation>
</comment>
<keyword evidence="6 10" id="KW-0256">Endoplasmic reticulum</keyword>
<feature type="transmembrane region" description="Helical" evidence="10">
    <location>
        <begin position="157"/>
        <end position="177"/>
    </location>
</feature>
<evidence type="ECO:0000313" key="11">
    <source>
        <dbReference type="EMBL" id="OSX64722.1"/>
    </source>
</evidence>
<reference evidence="11 12" key="1">
    <citation type="submission" date="2017-04" db="EMBL/GenBank/DDBJ databases">
        <title>Genome Sequence of the Model Brown-Rot Fungus Postia placenta SB12.</title>
        <authorList>
            <consortium name="DOE Joint Genome Institute"/>
            <person name="Gaskell J."/>
            <person name="Kersten P."/>
            <person name="Larrondo L.F."/>
            <person name="Canessa P."/>
            <person name="Martinez D."/>
            <person name="Hibbett D."/>
            <person name="Schmoll M."/>
            <person name="Kubicek C.P."/>
            <person name="Martinez A.T."/>
            <person name="Yadav J."/>
            <person name="Master E."/>
            <person name="Magnuson J.K."/>
            <person name="James T."/>
            <person name="Yaver D."/>
            <person name="Berka R."/>
            <person name="Labutti K."/>
            <person name="Lipzen A."/>
            <person name="Aerts A."/>
            <person name="Barry K."/>
            <person name="Henrissat B."/>
            <person name="Blanchette R."/>
            <person name="Grigoriev I."/>
            <person name="Cullen D."/>
        </authorList>
    </citation>
    <scope>NUCLEOTIDE SEQUENCE [LARGE SCALE GENOMIC DNA]</scope>
    <source>
        <strain evidence="11 12">MAD-698-R-SB12</strain>
    </source>
</reference>
<dbReference type="Pfam" id="PF08320">
    <property type="entry name" value="PIG-X"/>
    <property type="match status" value="1"/>
</dbReference>
<evidence type="ECO:0000256" key="6">
    <source>
        <dbReference type="ARBA" id="ARBA00022824"/>
    </source>
</evidence>
<dbReference type="RefSeq" id="XP_024341516.1">
    <property type="nucleotide sequence ID" value="XM_024477443.1"/>
</dbReference>
<keyword evidence="7 10" id="KW-1133">Transmembrane helix</keyword>
<evidence type="ECO:0000256" key="4">
    <source>
        <dbReference type="ARBA" id="ARBA00022502"/>
    </source>
</evidence>
<dbReference type="AlphaFoldDB" id="A0A1X6N894"/>
<dbReference type="GO" id="GO:0006506">
    <property type="term" value="P:GPI anchor biosynthetic process"/>
    <property type="evidence" value="ECO:0007669"/>
    <property type="project" value="UniProtKB-UniPathway"/>
</dbReference>
<keyword evidence="12" id="KW-1185">Reference proteome</keyword>
<dbReference type="InterPro" id="IPR040039">
    <property type="entry name" value="PIGX"/>
</dbReference>
<dbReference type="UniPathway" id="UPA00196"/>
<comment type="similarity">
    <text evidence="3 10">Belongs to the PIGX family.</text>
</comment>
<evidence type="ECO:0000256" key="7">
    <source>
        <dbReference type="ARBA" id="ARBA00022989"/>
    </source>
</evidence>
<comment type="function">
    <text evidence="10">Required for proper folding and/or the stability of a subset of proteins in the endoplasmic reticulum. Component of glycosylphosphatidylinositol-mannosyltransferase 1 which transfers the first of the 4 mannoses in the GPI-anchor precursors during GPI-anchor biosynthesis. Probably acts by stabilizing the mannosyltransferase GPI14.</text>
</comment>
<dbReference type="PANTHER" id="PTHR28650:SF1">
    <property type="entry name" value="PHOSPHATIDYLINOSITOL-GLYCAN BIOSYNTHESIS CLASS X PROTEIN"/>
    <property type="match status" value="1"/>
</dbReference>
<accession>A0A1X6N894</accession>
<keyword evidence="4 10" id="KW-0337">GPI-anchor biosynthesis</keyword>
<dbReference type="SMART" id="SM00780">
    <property type="entry name" value="PIG-X"/>
    <property type="match status" value="1"/>
</dbReference>
<evidence type="ECO:0000256" key="1">
    <source>
        <dbReference type="ARBA" id="ARBA00004389"/>
    </source>
</evidence>
<keyword evidence="5 10" id="KW-0812">Transmembrane</keyword>
<dbReference type="InterPro" id="IPR013233">
    <property type="entry name" value="PIG-X/PBN1"/>
</dbReference>
<evidence type="ECO:0000256" key="5">
    <source>
        <dbReference type="ARBA" id="ARBA00022692"/>
    </source>
</evidence>
<dbReference type="PANTHER" id="PTHR28650">
    <property type="entry name" value="PHOSPHATIDYLINOSITOL-GLYCAN BIOSYNTHESIS CLASS X PROTEIN"/>
    <property type="match status" value="1"/>
</dbReference>
<dbReference type="OrthoDB" id="5546453at2759"/>
<evidence type="ECO:0000256" key="3">
    <source>
        <dbReference type="ARBA" id="ARBA00010345"/>
    </source>
</evidence>
<gene>
    <name evidence="11" type="ORF">POSPLADRAFT_1038781</name>
</gene>